<dbReference type="InterPro" id="IPR031344">
    <property type="entry name" value="DUF5104"/>
</dbReference>
<gene>
    <name evidence="2" type="ORF">ERS852540_02614</name>
</gene>
<keyword evidence="1" id="KW-0472">Membrane</keyword>
<organism evidence="2 3">
    <name type="scientific">[Eubacterium] siraeum</name>
    <dbReference type="NCBI Taxonomy" id="39492"/>
    <lineage>
        <taxon>Bacteria</taxon>
        <taxon>Bacillati</taxon>
        <taxon>Bacillota</taxon>
        <taxon>Clostridia</taxon>
        <taxon>Eubacteriales</taxon>
        <taxon>Oscillospiraceae</taxon>
        <taxon>Oscillospiraceae incertae sedis</taxon>
    </lineage>
</organism>
<feature type="transmembrane region" description="Helical" evidence="1">
    <location>
        <begin position="6"/>
        <end position="31"/>
    </location>
</feature>
<dbReference type="STRING" id="39492.ERS852540_02614"/>
<keyword evidence="1" id="KW-1133">Transmembrane helix</keyword>
<reference evidence="2 3" key="1">
    <citation type="submission" date="2015-09" db="EMBL/GenBank/DDBJ databases">
        <authorList>
            <consortium name="Pathogen Informatics"/>
        </authorList>
    </citation>
    <scope>NUCLEOTIDE SEQUENCE [LARGE SCALE GENOMIC DNA]</scope>
    <source>
        <strain evidence="2 3">2789STDY5834928</strain>
    </source>
</reference>
<dbReference type="Pfam" id="PF17117">
    <property type="entry name" value="DUF5104"/>
    <property type="match status" value="1"/>
</dbReference>
<proteinExistence type="predicted"/>
<evidence type="ECO:0000313" key="2">
    <source>
        <dbReference type="EMBL" id="CUQ92870.1"/>
    </source>
</evidence>
<evidence type="ECO:0008006" key="4">
    <source>
        <dbReference type="Google" id="ProtNLM"/>
    </source>
</evidence>
<protein>
    <recommendedName>
        <fullName evidence="4">DUF5104 domain-containing protein</fullName>
    </recommendedName>
</protein>
<accession>A0A175ACN5</accession>
<keyword evidence="1" id="KW-0812">Transmembrane</keyword>
<dbReference type="Proteomes" id="UP000095662">
    <property type="component" value="Unassembled WGS sequence"/>
</dbReference>
<dbReference type="EMBL" id="CZBY01000038">
    <property type="protein sequence ID" value="CUQ92870.1"/>
    <property type="molecule type" value="Genomic_DNA"/>
</dbReference>
<dbReference type="PROSITE" id="PS51257">
    <property type="entry name" value="PROKAR_LIPOPROTEIN"/>
    <property type="match status" value="1"/>
</dbReference>
<evidence type="ECO:0000313" key="3">
    <source>
        <dbReference type="Proteomes" id="UP000095662"/>
    </source>
</evidence>
<dbReference type="Gene3D" id="3.10.450.50">
    <property type="match status" value="1"/>
</dbReference>
<dbReference type="AlphaFoldDB" id="A0A175ACN5"/>
<name>A0A175ACN5_9FIRM</name>
<sequence length="175" mass="20027">MKKHPLLFNCILFIKKAYIFISITILSLFILTGCPLRISAREEAEDIVATVIEYINKGDSEGLIALFCEEVKENYELTADVDILFNMFDGEITSYEVSAVASGEKSELFGENYYCIRAIVEAYVDDKEYRIEVSKTIYDNQDPQRVGITTVMAMDENVKEMFFVGEVNVFTYGRR</sequence>
<evidence type="ECO:0000256" key="1">
    <source>
        <dbReference type="SAM" id="Phobius"/>
    </source>
</evidence>